<sequence length="507" mass="52330">MLRSNVVPSDQTNSSPAAEVLVALAPGPGTLRHRLEDALLEAVASGRLAPGTALPPSRTLAESLGISRWVVTETYGHLVGKGVLEARTGSATRVAATADGGTADGSVGSERRERTTVRSAADGGPHEPAPERAPSRATYDLAPGVPDLRHVPREAWARAVREALAVAANEDLGGQPAAGHPAARAAVSTHLRRARAAAGGEAGVVLTRGATDGMSRVATALASAGHTHLLVEDPSWAPLRDVAAAAGLVPVPVPVDDDGVSVGRLRTEAARTGARAVLLTPAHQFPLGGVLSDERRAAVLDWAREADGLVIEDDYDAEFRYDRRPVPALQGLDADRVLLLGSTSKTLAPAFGIGWMVVPPRWRAAVLEASVRRGPTPGPATTDQLALAHLLGDGAYARHLRAARGRYARRRAALLAALDRVLPGARVGGIAAGMHVTVDLAGPDGTGPDAADVVREAAARDVAVADVRRYLAAPPARSTVLVVGYGNIADARLEAAVRALRAAVDAA</sequence>
<dbReference type="InterPro" id="IPR036390">
    <property type="entry name" value="WH_DNA-bd_sf"/>
</dbReference>
<feature type="domain" description="HTH gntR-type" evidence="7">
    <location>
        <begin position="29"/>
        <end position="97"/>
    </location>
</feature>
<protein>
    <submittedName>
        <fullName evidence="8">GntR family transcriptional regulator</fullName>
    </submittedName>
</protein>
<evidence type="ECO:0000259" key="7">
    <source>
        <dbReference type="PROSITE" id="PS50949"/>
    </source>
</evidence>
<keyword evidence="4" id="KW-0238">DNA-binding</keyword>
<dbReference type="CDD" id="cd00609">
    <property type="entry name" value="AAT_like"/>
    <property type="match status" value="1"/>
</dbReference>
<feature type="region of interest" description="Disordered" evidence="6">
    <location>
        <begin position="95"/>
        <end position="137"/>
    </location>
</feature>
<dbReference type="Pfam" id="PF00155">
    <property type="entry name" value="Aminotran_1_2"/>
    <property type="match status" value="1"/>
</dbReference>
<dbReference type="InterPro" id="IPR004839">
    <property type="entry name" value="Aminotransferase_I/II_large"/>
</dbReference>
<dbReference type="GO" id="GO:0003677">
    <property type="term" value="F:DNA binding"/>
    <property type="evidence" value="ECO:0007669"/>
    <property type="project" value="UniProtKB-KW"/>
</dbReference>
<dbReference type="PANTHER" id="PTHR46577:SF1">
    <property type="entry name" value="HTH-TYPE TRANSCRIPTIONAL REGULATORY PROTEIN GABR"/>
    <property type="match status" value="1"/>
</dbReference>
<evidence type="ECO:0000256" key="1">
    <source>
        <dbReference type="ARBA" id="ARBA00005384"/>
    </source>
</evidence>
<comment type="caution">
    <text evidence="8">The sequence shown here is derived from an EMBL/GenBank/DDBJ whole genome shotgun (WGS) entry which is preliminary data.</text>
</comment>
<feature type="compositionally biased region" description="Low complexity" evidence="6">
    <location>
        <begin position="95"/>
        <end position="108"/>
    </location>
</feature>
<evidence type="ECO:0000256" key="2">
    <source>
        <dbReference type="ARBA" id="ARBA00022898"/>
    </source>
</evidence>
<dbReference type="Gene3D" id="3.40.640.10">
    <property type="entry name" value="Type I PLP-dependent aspartate aminotransferase-like (Major domain)"/>
    <property type="match status" value="1"/>
</dbReference>
<dbReference type="EMBL" id="BMPT01000004">
    <property type="protein sequence ID" value="GGM19563.1"/>
    <property type="molecule type" value="Genomic_DNA"/>
</dbReference>
<reference evidence="8" key="1">
    <citation type="journal article" date="2014" name="Int. J. Syst. Evol. Microbiol.">
        <title>Complete genome sequence of Corynebacterium casei LMG S-19264T (=DSM 44701T), isolated from a smear-ripened cheese.</title>
        <authorList>
            <consortium name="US DOE Joint Genome Institute (JGI-PGF)"/>
            <person name="Walter F."/>
            <person name="Albersmeier A."/>
            <person name="Kalinowski J."/>
            <person name="Ruckert C."/>
        </authorList>
    </citation>
    <scope>NUCLEOTIDE SEQUENCE</scope>
    <source>
        <strain evidence="8">JCM 3051</strain>
    </source>
</reference>
<proteinExistence type="inferred from homology"/>
<evidence type="ECO:0000256" key="4">
    <source>
        <dbReference type="ARBA" id="ARBA00023125"/>
    </source>
</evidence>
<dbReference type="InterPro" id="IPR051446">
    <property type="entry name" value="HTH_trans_reg/aminotransferase"/>
</dbReference>
<accession>A0A8H9GFN4</accession>
<dbReference type="CDD" id="cd07377">
    <property type="entry name" value="WHTH_GntR"/>
    <property type="match status" value="1"/>
</dbReference>
<dbReference type="PANTHER" id="PTHR46577">
    <property type="entry name" value="HTH-TYPE TRANSCRIPTIONAL REGULATORY PROTEIN GABR"/>
    <property type="match status" value="1"/>
</dbReference>
<dbReference type="Pfam" id="PF00392">
    <property type="entry name" value="GntR"/>
    <property type="match status" value="1"/>
</dbReference>
<gene>
    <name evidence="8" type="ORF">GCM10010102_13860</name>
</gene>
<dbReference type="Proteomes" id="UP000655589">
    <property type="component" value="Unassembled WGS sequence"/>
</dbReference>
<dbReference type="PROSITE" id="PS50949">
    <property type="entry name" value="HTH_GNTR"/>
    <property type="match status" value="1"/>
</dbReference>
<keyword evidence="3" id="KW-0805">Transcription regulation</keyword>
<dbReference type="GO" id="GO:0030170">
    <property type="term" value="F:pyridoxal phosphate binding"/>
    <property type="evidence" value="ECO:0007669"/>
    <property type="project" value="InterPro"/>
</dbReference>
<reference evidence="8" key="2">
    <citation type="submission" date="2020-09" db="EMBL/GenBank/DDBJ databases">
        <authorList>
            <person name="Sun Q."/>
            <person name="Ohkuma M."/>
        </authorList>
    </citation>
    <scope>NUCLEOTIDE SEQUENCE</scope>
    <source>
        <strain evidence="8">JCM 3051</strain>
    </source>
</reference>
<dbReference type="Gene3D" id="1.10.10.10">
    <property type="entry name" value="Winged helix-like DNA-binding domain superfamily/Winged helix DNA-binding domain"/>
    <property type="match status" value="1"/>
</dbReference>
<dbReference type="InterPro" id="IPR015421">
    <property type="entry name" value="PyrdxlP-dep_Trfase_major"/>
</dbReference>
<evidence type="ECO:0000313" key="8">
    <source>
        <dbReference type="EMBL" id="GGM19563.1"/>
    </source>
</evidence>
<keyword evidence="5" id="KW-0804">Transcription</keyword>
<organism evidence="8 9">
    <name type="scientific">Promicromonospora citrea</name>
    <dbReference type="NCBI Taxonomy" id="43677"/>
    <lineage>
        <taxon>Bacteria</taxon>
        <taxon>Bacillati</taxon>
        <taxon>Actinomycetota</taxon>
        <taxon>Actinomycetes</taxon>
        <taxon>Micrococcales</taxon>
        <taxon>Promicromonosporaceae</taxon>
        <taxon>Promicromonospora</taxon>
    </lineage>
</organism>
<evidence type="ECO:0000256" key="5">
    <source>
        <dbReference type="ARBA" id="ARBA00023163"/>
    </source>
</evidence>
<name>A0A8H9GFN4_9MICO</name>
<dbReference type="SUPFAM" id="SSF46785">
    <property type="entry name" value="Winged helix' DNA-binding domain"/>
    <property type="match status" value="1"/>
</dbReference>
<feature type="compositionally biased region" description="Basic and acidic residues" evidence="6">
    <location>
        <begin position="124"/>
        <end position="134"/>
    </location>
</feature>
<dbReference type="GO" id="GO:0003700">
    <property type="term" value="F:DNA-binding transcription factor activity"/>
    <property type="evidence" value="ECO:0007669"/>
    <property type="project" value="InterPro"/>
</dbReference>
<dbReference type="InterPro" id="IPR000524">
    <property type="entry name" value="Tscrpt_reg_HTH_GntR"/>
</dbReference>
<dbReference type="InterPro" id="IPR015424">
    <property type="entry name" value="PyrdxlP-dep_Trfase"/>
</dbReference>
<dbReference type="SMART" id="SM00345">
    <property type="entry name" value="HTH_GNTR"/>
    <property type="match status" value="1"/>
</dbReference>
<keyword evidence="2" id="KW-0663">Pyridoxal phosphate</keyword>
<dbReference type="SUPFAM" id="SSF53383">
    <property type="entry name" value="PLP-dependent transferases"/>
    <property type="match status" value="1"/>
</dbReference>
<evidence type="ECO:0000256" key="6">
    <source>
        <dbReference type="SAM" id="MobiDB-lite"/>
    </source>
</evidence>
<evidence type="ECO:0000313" key="9">
    <source>
        <dbReference type="Proteomes" id="UP000655589"/>
    </source>
</evidence>
<dbReference type="InterPro" id="IPR036388">
    <property type="entry name" value="WH-like_DNA-bd_sf"/>
</dbReference>
<dbReference type="AlphaFoldDB" id="A0A8H9GFN4"/>
<keyword evidence="9" id="KW-1185">Reference proteome</keyword>
<comment type="similarity">
    <text evidence="1">In the C-terminal section; belongs to the class-I pyridoxal-phosphate-dependent aminotransferase family.</text>
</comment>
<evidence type="ECO:0000256" key="3">
    <source>
        <dbReference type="ARBA" id="ARBA00023015"/>
    </source>
</evidence>